<accession>A0A2M4DLT0</accession>
<organism evidence="1">
    <name type="scientific">Anopheles darlingi</name>
    <name type="common">Mosquito</name>
    <dbReference type="NCBI Taxonomy" id="43151"/>
    <lineage>
        <taxon>Eukaryota</taxon>
        <taxon>Metazoa</taxon>
        <taxon>Ecdysozoa</taxon>
        <taxon>Arthropoda</taxon>
        <taxon>Hexapoda</taxon>
        <taxon>Insecta</taxon>
        <taxon>Pterygota</taxon>
        <taxon>Neoptera</taxon>
        <taxon>Endopterygota</taxon>
        <taxon>Diptera</taxon>
        <taxon>Nematocera</taxon>
        <taxon>Culicoidea</taxon>
        <taxon>Culicidae</taxon>
        <taxon>Anophelinae</taxon>
        <taxon>Anopheles</taxon>
    </lineage>
</organism>
<protein>
    <submittedName>
        <fullName evidence="1">Putative secreted protein</fullName>
    </submittedName>
</protein>
<dbReference type="EMBL" id="GGFL01014329">
    <property type="protein sequence ID" value="MBW78507.1"/>
    <property type="molecule type" value="Transcribed_RNA"/>
</dbReference>
<proteinExistence type="predicted"/>
<evidence type="ECO:0000313" key="1">
    <source>
        <dbReference type="EMBL" id="MBW78507.1"/>
    </source>
</evidence>
<name>A0A2M4DLT0_ANODA</name>
<sequence length="101" mass="10844">MVDASVLGCCCCCCSMTHTHADTQTHADTRTQVDEWTGNVAACLRSPHTDRWHSGPVGPLVKGSATMETIIFARPPGVGAILLRLIIQHHSPPTIPPSLFL</sequence>
<dbReference type="AlphaFoldDB" id="A0A2M4DLT0"/>
<reference evidence="1" key="1">
    <citation type="submission" date="2018-01" db="EMBL/GenBank/DDBJ databases">
        <title>An insight into the sialome of Amazonian anophelines.</title>
        <authorList>
            <person name="Ribeiro J.M."/>
            <person name="Scarpassa V."/>
            <person name="Calvo E."/>
        </authorList>
    </citation>
    <scope>NUCLEOTIDE SEQUENCE</scope>
</reference>